<evidence type="ECO:0000313" key="4">
    <source>
        <dbReference type="Proteomes" id="UP000718564"/>
    </source>
</evidence>
<evidence type="ECO:0000313" key="3">
    <source>
        <dbReference type="EMBL" id="NMG20481.1"/>
    </source>
</evidence>
<feature type="transmembrane region" description="Helical" evidence="2">
    <location>
        <begin position="72"/>
        <end position="88"/>
    </location>
</feature>
<proteinExistence type="predicted"/>
<reference evidence="3 4" key="1">
    <citation type="submission" date="2018-06" db="EMBL/GenBank/DDBJ databases">
        <title>Comparative genomics of Brasilonema spp. strains.</title>
        <authorList>
            <person name="Alvarenga D.O."/>
            <person name="Fiore M.F."/>
            <person name="Varani A.M."/>
        </authorList>
    </citation>
    <scope>NUCLEOTIDE SEQUENCE [LARGE SCALE GENOMIC DNA]</scope>
    <source>
        <strain evidence="3 4">SPC951</strain>
    </source>
</reference>
<keyword evidence="2" id="KW-1133">Transmembrane helix</keyword>
<comment type="caution">
    <text evidence="3">The sequence shown here is derived from an EMBL/GenBank/DDBJ whole genome shotgun (WGS) entry which is preliminary data.</text>
</comment>
<feature type="region of interest" description="Disordered" evidence="1">
    <location>
        <begin position="122"/>
        <end position="150"/>
    </location>
</feature>
<dbReference type="RefSeq" id="WP_169155743.1">
    <property type="nucleotide sequence ID" value="NZ_CAWPJE010000079.1"/>
</dbReference>
<dbReference type="Proteomes" id="UP000718564">
    <property type="component" value="Unassembled WGS sequence"/>
</dbReference>
<gene>
    <name evidence="3" type="ORF">DP116_13845</name>
</gene>
<keyword evidence="4" id="KW-1185">Reference proteome</keyword>
<evidence type="ECO:0000256" key="2">
    <source>
        <dbReference type="SAM" id="Phobius"/>
    </source>
</evidence>
<keyword evidence="2" id="KW-0812">Transmembrane</keyword>
<feature type="transmembrane region" description="Helical" evidence="2">
    <location>
        <begin position="94"/>
        <end position="111"/>
    </location>
</feature>
<accession>A0ABX1P811</accession>
<name>A0ABX1P811_9CYAN</name>
<sequence length="165" mass="18441">MAPPQLNFSPNFVTQILLGLFFTLVFLSTGYDPALSIFLGVLGGFALGWVTASTKSGPQSSTVATSEGVDAGLKYWLFFLLGFVFAGYQPPMSIFLGAIAGIGGGWTIAWWQSKEESRTQLPQEQLEQIDEAEVSGERSSRRQVRKTTRRFRRRPGSFNFKFWER</sequence>
<keyword evidence="2" id="KW-0472">Membrane</keyword>
<dbReference type="EMBL" id="QMEB01000097">
    <property type="protein sequence ID" value="NMG20481.1"/>
    <property type="molecule type" value="Genomic_DNA"/>
</dbReference>
<feature type="transmembrane region" description="Helical" evidence="2">
    <location>
        <begin position="12"/>
        <end position="28"/>
    </location>
</feature>
<evidence type="ECO:0000256" key="1">
    <source>
        <dbReference type="SAM" id="MobiDB-lite"/>
    </source>
</evidence>
<feature type="compositionally biased region" description="Basic residues" evidence="1">
    <location>
        <begin position="141"/>
        <end position="150"/>
    </location>
</feature>
<protein>
    <submittedName>
        <fullName evidence="3">Uncharacterized protein</fullName>
    </submittedName>
</protein>
<organism evidence="3 4">
    <name type="scientific">Brasilonema bromeliae SPC951</name>
    <dbReference type="NCBI Taxonomy" id="385972"/>
    <lineage>
        <taxon>Bacteria</taxon>
        <taxon>Bacillati</taxon>
        <taxon>Cyanobacteriota</taxon>
        <taxon>Cyanophyceae</taxon>
        <taxon>Nostocales</taxon>
        <taxon>Scytonemataceae</taxon>
        <taxon>Brasilonema</taxon>
        <taxon>Bromeliae group (in: Brasilonema)</taxon>
    </lineage>
</organism>
<feature type="transmembrane region" description="Helical" evidence="2">
    <location>
        <begin position="34"/>
        <end position="52"/>
    </location>
</feature>